<dbReference type="InterPro" id="IPR036388">
    <property type="entry name" value="WH-like_DNA-bd_sf"/>
</dbReference>
<organism evidence="6 7">
    <name type="scientific">Serinibacter salmoneus</name>
    <dbReference type="NCBI Taxonomy" id="556530"/>
    <lineage>
        <taxon>Bacteria</taxon>
        <taxon>Bacillati</taxon>
        <taxon>Actinomycetota</taxon>
        <taxon>Actinomycetes</taxon>
        <taxon>Micrococcales</taxon>
        <taxon>Beutenbergiaceae</taxon>
        <taxon>Serinibacter</taxon>
    </lineage>
</organism>
<dbReference type="Proteomes" id="UP000224915">
    <property type="component" value="Unassembled WGS sequence"/>
</dbReference>
<gene>
    <name evidence="6" type="ORF">ATL40_2526</name>
</gene>
<keyword evidence="7" id="KW-1185">Reference proteome</keyword>
<dbReference type="Pfam" id="PF03861">
    <property type="entry name" value="ANTAR"/>
    <property type="match status" value="1"/>
</dbReference>
<dbReference type="PROSITE" id="PS50921">
    <property type="entry name" value="ANTAR"/>
    <property type="match status" value="1"/>
</dbReference>
<evidence type="ECO:0000313" key="7">
    <source>
        <dbReference type="Proteomes" id="UP000224915"/>
    </source>
</evidence>
<keyword evidence="3" id="KW-0805">Transcription regulation</keyword>
<dbReference type="PIRSF" id="PIRSF036625">
    <property type="entry name" value="GAF_ANTAR"/>
    <property type="match status" value="1"/>
</dbReference>
<dbReference type="SMART" id="SM00065">
    <property type="entry name" value="GAF"/>
    <property type="match status" value="1"/>
</dbReference>
<evidence type="ECO:0000313" key="6">
    <source>
        <dbReference type="EMBL" id="PFG20910.1"/>
    </source>
</evidence>
<dbReference type="InterPro" id="IPR011006">
    <property type="entry name" value="CheY-like_superfamily"/>
</dbReference>
<dbReference type="InterPro" id="IPR003018">
    <property type="entry name" value="GAF"/>
</dbReference>
<dbReference type="AlphaFoldDB" id="A0A2A9D4Y4"/>
<proteinExistence type="predicted"/>
<name>A0A2A9D4Y4_9MICO</name>
<evidence type="ECO:0000256" key="4">
    <source>
        <dbReference type="ARBA" id="ARBA00023163"/>
    </source>
</evidence>
<dbReference type="SUPFAM" id="SSF55781">
    <property type="entry name" value="GAF domain-like"/>
    <property type="match status" value="1"/>
</dbReference>
<dbReference type="GO" id="GO:0003723">
    <property type="term" value="F:RNA binding"/>
    <property type="evidence" value="ECO:0007669"/>
    <property type="project" value="InterPro"/>
</dbReference>
<dbReference type="InterPro" id="IPR012074">
    <property type="entry name" value="GAF_ANTAR"/>
</dbReference>
<reference evidence="6 7" key="1">
    <citation type="submission" date="2017-10" db="EMBL/GenBank/DDBJ databases">
        <title>Sequencing the genomes of 1000 actinobacteria strains.</title>
        <authorList>
            <person name="Klenk H.-P."/>
        </authorList>
    </citation>
    <scope>NUCLEOTIDE SEQUENCE [LARGE SCALE GENOMIC DNA]</scope>
    <source>
        <strain evidence="6 7">DSM 21801</strain>
    </source>
</reference>
<feature type="domain" description="ANTAR" evidence="5">
    <location>
        <begin position="159"/>
        <end position="220"/>
    </location>
</feature>
<dbReference type="SUPFAM" id="SSF52172">
    <property type="entry name" value="CheY-like"/>
    <property type="match status" value="1"/>
</dbReference>
<dbReference type="OrthoDB" id="4935162at2"/>
<comment type="caution">
    <text evidence="6">The sequence shown here is derived from an EMBL/GenBank/DDBJ whole genome shotgun (WGS) entry which is preliminary data.</text>
</comment>
<keyword evidence="1" id="KW-0808">Transferase</keyword>
<evidence type="ECO:0000259" key="5">
    <source>
        <dbReference type="PROSITE" id="PS50921"/>
    </source>
</evidence>
<dbReference type="GO" id="GO:0016301">
    <property type="term" value="F:kinase activity"/>
    <property type="evidence" value="ECO:0007669"/>
    <property type="project" value="UniProtKB-KW"/>
</dbReference>
<dbReference type="InterPro" id="IPR005561">
    <property type="entry name" value="ANTAR"/>
</dbReference>
<dbReference type="RefSeq" id="WP_098469822.1">
    <property type="nucleotide sequence ID" value="NZ_PDJD01000001.1"/>
</dbReference>
<dbReference type="EMBL" id="PDJD01000001">
    <property type="protein sequence ID" value="PFG20910.1"/>
    <property type="molecule type" value="Genomic_DNA"/>
</dbReference>
<keyword evidence="4" id="KW-0804">Transcription</keyword>
<sequence length="238" mass="24978">MALDPTAAAMAALAAELDGASELHATLDALTRAARTLVTGCEAASVTIRRRRTLETLAPTGDMARVADQLQYDLGEGPCLDAAHGDLLTISSDVASDERWPRWGRAAHEQARVRSILAVQLSSRGEAQGALNLFSSAADAFDADAVATASVLSVHAGVALRSSKLADDLSAAISSRLLIGQAQGLLMERYRLDADAAFSLLKRWSQTSNTKLRVLAERVVQEGPTPPAASAQPALPDP</sequence>
<evidence type="ECO:0000256" key="2">
    <source>
        <dbReference type="ARBA" id="ARBA00022777"/>
    </source>
</evidence>
<accession>A0A2A9D4Y4</accession>
<dbReference type="Gene3D" id="3.30.450.40">
    <property type="match status" value="1"/>
</dbReference>
<evidence type="ECO:0000256" key="1">
    <source>
        <dbReference type="ARBA" id="ARBA00022679"/>
    </source>
</evidence>
<dbReference type="InterPro" id="IPR029016">
    <property type="entry name" value="GAF-like_dom_sf"/>
</dbReference>
<dbReference type="Gene3D" id="1.10.10.10">
    <property type="entry name" value="Winged helix-like DNA-binding domain superfamily/Winged helix DNA-binding domain"/>
    <property type="match status" value="1"/>
</dbReference>
<evidence type="ECO:0000256" key="3">
    <source>
        <dbReference type="ARBA" id="ARBA00023015"/>
    </source>
</evidence>
<dbReference type="Pfam" id="PF13185">
    <property type="entry name" value="GAF_2"/>
    <property type="match status" value="1"/>
</dbReference>
<dbReference type="SMART" id="SM01012">
    <property type="entry name" value="ANTAR"/>
    <property type="match status" value="1"/>
</dbReference>
<protein>
    <submittedName>
        <fullName evidence="6">GAF domain-containing protein</fullName>
    </submittedName>
</protein>
<keyword evidence="2" id="KW-0418">Kinase</keyword>